<dbReference type="Gene3D" id="3.40.50.150">
    <property type="entry name" value="Vaccinia Virus protein VP39"/>
    <property type="match status" value="1"/>
</dbReference>
<dbReference type="InterPro" id="IPR001091">
    <property type="entry name" value="RM_Methyltransferase"/>
</dbReference>
<evidence type="ECO:0000256" key="3">
    <source>
        <dbReference type="ARBA" id="ARBA00022679"/>
    </source>
</evidence>
<name>A0A839HGZ9_9GAMM</name>
<reference evidence="6 7" key="1">
    <citation type="journal article" date="2020" name="Arch. Microbiol.">
        <title>The genome sequence of the giant phototrophic gammaproteobacterium Thiospirillum jenense gives insight into its physiological properties and phylogenetic relationships.</title>
        <authorList>
            <person name="Imhoff J.F."/>
            <person name="Meyer T.E."/>
            <person name="Kyndt J.A."/>
        </authorList>
    </citation>
    <scope>NUCLEOTIDE SEQUENCE [LARGE SCALE GENOMIC DNA]</scope>
    <source>
        <strain evidence="6 7">DSM 216</strain>
    </source>
</reference>
<sequence length="279" mass="31708">MINDLRVDRMRIKTIGNATLYCGDCIEILPMIGKVDAVITDPPYLTTDLHFDKYLDCNYVNLLIDAVKDDGYFACFSPIEALAEIAKLWKVRFSGVMIKLQPCMRTHNAKKPMNQHEHYMVYAHPQYKISNLTWNAIKNYGASPYKKVQKNTGCLRGYKDQLDRANTSGWTKDGYVSENDGFRYQTDVIYGATKPCMSHDERTIHPTQKPVSTLSVLVQWLTNEKDLILDPFMGSGTTGVAAVRSGRRFIGIEIDPDYFDIACARIEDAQRQTQLELTA</sequence>
<keyword evidence="7" id="KW-1185">Reference proteome</keyword>
<keyword evidence="2 6" id="KW-0489">Methyltransferase</keyword>
<dbReference type="PRINTS" id="PR00508">
    <property type="entry name" value="S21N4MTFRASE"/>
</dbReference>
<comment type="caution">
    <text evidence="6">The sequence shown here is derived from an EMBL/GenBank/DDBJ whole genome shotgun (WGS) entry which is preliminary data.</text>
</comment>
<dbReference type="EMBL" id="JABVCQ010000007">
    <property type="protein sequence ID" value="MBB1125532.1"/>
    <property type="molecule type" value="Genomic_DNA"/>
</dbReference>
<dbReference type="GO" id="GO:0009007">
    <property type="term" value="F:site-specific DNA-methyltransferase (adenine-specific) activity"/>
    <property type="evidence" value="ECO:0007669"/>
    <property type="project" value="TreeGrafter"/>
</dbReference>
<dbReference type="GO" id="GO:0008170">
    <property type="term" value="F:N-methyltransferase activity"/>
    <property type="evidence" value="ECO:0007669"/>
    <property type="project" value="InterPro"/>
</dbReference>
<dbReference type="InterPro" id="IPR002941">
    <property type="entry name" value="DNA_methylase_N4/N6"/>
</dbReference>
<dbReference type="EC" id="2.1.1.-" evidence="4"/>
<dbReference type="Proteomes" id="UP000548632">
    <property type="component" value="Unassembled WGS sequence"/>
</dbReference>
<organism evidence="6 7">
    <name type="scientific">Thiospirillum jenense</name>
    <dbReference type="NCBI Taxonomy" id="1653858"/>
    <lineage>
        <taxon>Bacteria</taxon>
        <taxon>Pseudomonadati</taxon>
        <taxon>Pseudomonadota</taxon>
        <taxon>Gammaproteobacteria</taxon>
        <taxon>Chromatiales</taxon>
        <taxon>Chromatiaceae</taxon>
        <taxon>Thiospirillum</taxon>
    </lineage>
</organism>
<dbReference type="Pfam" id="PF01555">
    <property type="entry name" value="N6_N4_Mtase"/>
    <property type="match status" value="1"/>
</dbReference>
<dbReference type="RefSeq" id="WP_182582972.1">
    <property type="nucleotide sequence ID" value="NZ_JABVCQ010000007.1"/>
</dbReference>
<keyword evidence="3 6" id="KW-0808">Transferase</keyword>
<comment type="similarity">
    <text evidence="1 4">Belongs to the N(4)/N(6)-methyltransferase family.</text>
</comment>
<accession>A0A839HGZ9</accession>
<protein>
    <recommendedName>
        <fullName evidence="4">Methyltransferase</fullName>
        <ecNumber evidence="4">2.1.1.-</ecNumber>
    </recommendedName>
</protein>
<dbReference type="GO" id="GO:0005737">
    <property type="term" value="C:cytoplasm"/>
    <property type="evidence" value="ECO:0007669"/>
    <property type="project" value="TreeGrafter"/>
</dbReference>
<dbReference type="GO" id="GO:0032259">
    <property type="term" value="P:methylation"/>
    <property type="evidence" value="ECO:0007669"/>
    <property type="project" value="UniProtKB-KW"/>
</dbReference>
<evidence type="ECO:0000313" key="7">
    <source>
        <dbReference type="Proteomes" id="UP000548632"/>
    </source>
</evidence>
<dbReference type="GO" id="GO:0003677">
    <property type="term" value="F:DNA binding"/>
    <property type="evidence" value="ECO:0007669"/>
    <property type="project" value="InterPro"/>
</dbReference>
<dbReference type="AlphaFoldDB" id="A0A839HGZ9"/>
<dbReference type="PANTHER" id="PTHR13370:SF3">
    <property type="entry name" value="TRNA (GUANINE(10)-N2)-METHYLTRANSFERASE HOMOLOG"/>
    <property type="match status" value="1"/>
</dbReference>
<evidence type="ECO:0000259" key="5">
    <source>
        <dbReference type="Pfam" id="PF01555"/>
    </source>
</evidence>
<evidence type="ECO:0000256" key="2">
    <source>
        <dbReference type="ARBA" id="ARBA00022603"/>
    </source>
</evidence>
<evidence type="ECO:0000313" key="6">
    <source>
        <dbReference type="EMBL" id="MBB1125532.1"/>
    </source>
</evidence>
<dbReference type="InterPro" id="IPR002052">
    <property type="entry name" value="DNA_methylase_N6_adenine_CS"/>
</dbReference>
<dbReference type="PANTHER" id="PTHR13370">
    <property type="entry name" value="RNA METHYLASE-RELATED"/>
    <property type="match status" value="1"/>
</dbReference>
<feature type="domain" description="DNA methylase N-4/N-6" evidence="5">
    <location>
        <begin position="35"/>
        <end position="262"/>
    </location>
</feature>
<dbReference type="InterPro" id="IPR029063">
    <property type="entry name" value="SAM-dependent_MTases_sf"/>
</dbReference>
<dbReference type="SUPFAM" id="SSF53335">
    <property type="entry name" value="S-adenosyl-L-methionine-dependent methyltransferases"/>
    <property type="match status" value="1"/>
</dbReference>
<proteinExistence type="inferred from homology"/>
<evidence type="ECO:0000256" key="4">
    <source>
        <dbReference type="RuleBase" id="RU362026"/>
    </source>
</evidence>
<evidence type="ECO:0000256" key="1">
    <source>
        <dbReference type="ARBA" id="ARBA00006594"/>
    </source>
</evidence>
<dbReference type="PROSITE" id="PS00092">
    <property type="entry name" value="N6_MTASE"/>
    <property type="match status" value="1"/>
</dbReference>
<gene>
    <name evidence="6" type="ORF">HUK38_04710</name>
</gene>